<keyword evidence="4" id="KW-0804">Transcription</keyword>
<dbReference type="InterPro" id="IPR007627">
    <property type="entry name" value="RNA_pol_sigma70_r2"/>
</dbReference>
<name>A0A7K1TXD0_9BACT</name>
<protein>
    <submittedName>
        <fullName evidence="7">Sigma-70 family RNA polymerase sigma factor</fullName>
    </submittedName>
</protein>
<dbReference type="GO" id="GO:0006352">
    <property type="term" value="P:DNA-templated transcription initiation"/>
    <property type="evidence" value="ECO:0007669"/>
    <property type="project" value="InterPro"/>
</dbReference>
<organism evidence="7 8">
    <name type="scientific">Chitinophaga tropicalis</name>
    <dbReference type="NCBI Taxonomy" id="2683588"/>
    <lineage>
        <taxon>Bacteria</taxon>
        <taxon>Pseudomonadati</taxon>
        <taxon>Bacteroidota</taxon>
        <taxon>Chitinophagia</taxon>
        <taxon>Chitinophagales</taxon>
        <taxon>Chitinophagaceae</taxon>
        <taxon>Chitinophaga</taxon>
    </lineage>
</organism>
<evidence type="ECO:0000256" key="2">
    <source>
        <dbReference type="ARBA" id="ARBA00023015"/>
    </source>
</evidence>
<dbReference type="GO" id="GO:0003677">
    <property type="term" value="F:DNA binding"/>
    <property type="evidence" value="ECO:0007669"/>
    <property type="project" value="InterPro"/>
</dbReference>
<dbReference type="NCBIfam" id="TIGR02937">
    <property type="entry name" value="sigma70-ECF"/>
    <property type="match status" value="1"/>
</dbReference>
<dbReference type="Gene3D" id="1.10.10.10">
    <property type="entry name" value="Winged helix-like DNA-binding domain superfamily/Winged helix DNA-binding domain"/>
    <property type="match status" value="1"/>
</dbReference>
<proteinExistence type="inferred from homology"/>
<evidence type="ECO:0000313" key="7">
    <source>
        <dbReference type="EMBL" id="MVT06758.1"/>
    </source>
</evidence>
<accession>A0A7K1TXD0</accession>
<dbReference type="InterPro" id="IPR013249">
    <property type="entry name" value="RNA_pol_sigma70_r4_t2"/>
</dbReference>
<evidence type="ECO:0000313" key="8">
    <source>
        <dbReference type="Proteomes" id="UP000461730"/>
    </source>
</evidence>
<comment type="caution">
    <text evidence="7">The sequence shown here is derived from an EMBL/GenBank/DDBJ whole genome shotgun (WGS) entry which is preliminary data.</text>
</comment>
<dbReference type="RefSeq" id="WP_157304142.1">
    <property type="nucleotide sequence ID" value="NZ_WRXN01000001.1"/>
</dbReference>
<dbReference type="Gene3D" id="1.10.1740.10">
    <property type="match status" value="1"/>
</dbReference>
<feature type="domain" description="RNA polymerase sigma-70 region 2" evidence="5">
    <location>
        <begin position="13"/>
        <end position="79"/>
    </location>
</feature>
<dbReference type="EMBL" id="WRXN01000001">
    <property type="protein sequence ID" value="MVT06758.1"/>
    <property type="molecule type" value="Genomic_DNA"/>
</dbReference>
<keyword evidence="3" id="KW-0731">Sigma factor</keyword>
<evidence type="ECO:0000256" key="3">
    <source>
        <dbReference type="ARBA" id="ARBA00023082"/>
    </source>
</evidence>
<dbReference type="CDD" id="cd06171">
    <property type="entry name" value="Sigma70_r4"/>
    <property type="match status" value="1"/>
</dbReference>
<sequence length="162" mass="19224">MAPLQEDNAFLQLIEANKGIIYKVANSYCKNTEDRKDLIQEIILQLWKSFGKYDPQYKLSTWMYRISLNVAISFYRKTRNTTFLSKDIILQEISPPDTEQLQLLQQFISELKELDRAIMLLYLEEKSYREIADILGLTETNIATRISRIRERLKRKFSIIHN</sequence>
<dbReference type="Pfam" id="PF08281">
    <property type="entry name" value="Sigma70_r4_2"/>
    <property type="match status" value="1"/>
</dbReference>
<gene>
    <name evidence="7" type="ORF">GO493_00690</name>
</gene>
<dbReference type="AlphaFoldDB" id="A0A7K1TXD0"/>
<dbReference type="SUPFAM" id="SSF88946">
    <property type="entry name" value="Sigma2 domain of RNA polymerase sigma factors"/>
    <property type="match status" value="1"/>
</dbReference>
<dbReference type="InterPro" id="IPR036388">
    <property type="entry name" value="WH-like_DNA-bd_sf"/>
</dbReference>
<evidence type="ECO:0000259" key="6">
    <source>
        <dbReference type="Pfam" id="PF08281"/>
    </source>
</evidence>
<comment type="similarity">
    <text evidence="1">Belongs to the sigma-70 factor family. ECF subfamily.</text>
</comment>
<evidence type="ECO:0000256" key="4">
    <source>
        <dbReference type="ARBA" id="ARBA00023163"/>
    </source>
</evidence>
<dbReference type="InterPro" id="IPR013324">
    <property type="entry name" value="RNA_pol_sigma_r3/r4-like"/>
</dbReference>
<dbReference type="InterPro" id="IPR013325">
    <property type="entry name" value="RNA_pol_sigma_r2"/>
</dbReference>
<dbReference type="PANTHER" id="PTHR43133:SF45">
    <property type="entry name" value="RNA POLYMERASE ECF-TYPE SIGMA FACTOR"/>
    <property type="match status" value="1"/>
</dbReference>
<dbReference type="InterPro" id="IPR014284">
    <property type="entry name" value="RNA_pol_sigma-70_dom"/>
</dbReference>
<keyword evidence="2" id="KW-0805">Transcription regulation</keyword>
<keyword evidence="8" id="KW-1185">Reference proteome</keyword>
<reference evidence="7 8" key="1">
    <citation type="submission" date="2019-12" db="EMBL/GenBank/DDBJ databases">
        <title>Chitinophaga sp. strain ysch24 (GDMCC 1.1355), whole genome shotgun sequence.</title>
        <authorList>
            <person name="Zhang X."/>
        </authorList>
    </citation>
    <scope>NUCLEOTIDE SEQUENCE [LARGE SCALE GENOMIC DNA]</scope>
    <source>
        <strain evidence="8">ysch24</strain>
    </source>
</reference>
<dbReference type="PANTHER" id="PTHR43133">
    <property type="entry name" value="RNA POLYMERASE ECF-TYPE SIGMA FACTO"/>
    <property type="match status" value="1"/>
</dbReference>
<dbReference type="SUPFAM" id="SSF88659">
    <property type="entry name" value="Sigma3 and sigma4 domains of RNA polymerase sigma factors"/>
    <property type="match status" value="1"/>
</dbReference>
<dbReference type="Pfam" id="PF04542">
    <property type="entry name" value="Sigma70_r2"/>
    <property type="match status" value="1"/>
</dbReference>
<feature type="domain" description="RNA polymerase sigma factor 70 region 4 type 2" evidence="6">
    <location>
        <begin position="102"/>
        <end position="153"/>
    </location>
</feature>
<dbReference type="Proteomes" id="UP000461730">
    <property type="component" value="Unassembled WGS sequence"/>
</dbReference>
<evidence type="ECO:0000256" key="1">
    <source>
        <dbReference type="ARBA" id="ARBA00010641"/>
    </source>
</evidence>
<evidence type="ECO:0000259" key="5">
    <source>
        <dbReference type="Pfam" id="PF04542"/>
    </source>
</evidence>
<dbReference type="InterPro" id="IPR039425">
    <property type="entry name" value="RNA_pol_sigma-70-like"/>
</dbReference>
<dbReference type="GO" id="GO:0016987">
    <property type="term" value="F:sigma factor activity"/>
    <property type="evidence" value="ECO:0007669"/>
    <property type="project" value="UniProtKB-KW"/>
</dbReference>